<evidence type="ECO:0000256" key="1">
    <source>
        <dbReference type="ARBA" id="ARBA00022603"/>
    </source>
</evidence>
<feature type="binding site" evidence="5">
    <location>
        <position position="171"/>
    </location>
    <ligand>
        <name>S-adenosyl-L-methionine</name>
        <dbReference type="ChEBI" id="CHEBI:59789"/>
    </ligand>
</feature>
<name>A0A6G7J2K0_9FLAO</name>
<dbReference type="EMBL" id="CP049616">
    <property type="protein sequence ID" value="QII44774.1"/>
    <property type="molecule type" value="Genomic_DNA"/>
</dbReference>
<dbReference type="RefSeq" id="WP_166248305.1">
    <property type="nucleotide sequence ID" value="NZ_CP049616.1"/>
</dbReference>
<evidence type="ECO:0000259" key="6">
    <source>
        <dbReference type="Pfam" id="PF05175"/>
    </source>
</evidence>
<feature type="domain" description="Release factor glutamine methyltransferase N-terminal" evidence="7">
    <location>
        <begin position="28"/>
        <end position="76"/>
    </location>
</feature>
<evidence type="ECO:0000313" key="9">
    <source>
        <dbReference type="Proteomes" id="UP000502928"/>
    </source>
</evidence>
<evidence type="ECO:0000256" key="2">
    <source>
        <dbReference type="ARBA" id="ARBA00022679"/>
    </source>
</evidence>
<comment type="function">
    <text evidence="5">Methylates the class 1 translation termination release factors RF1/PrfA and RF2/PrfB on the glutamine residue of the universally conserved GGQ motif.</text>
</comment>
<dbReference type="KEGG" id="mut:GVT53_08790"/>
<dbReference type="PANTHER" id="PTHR18895">
    <property type="entry name" value="HEMK METHYLTRANSFERASE"/>
    <property type="match status" value="1"/>
</dbReference>
<reference evidence="8 9" key="1">
    <citation type="submission" date="2020-02" db="EMBL/GenBank/DDBJ databases">
        <title>Complete genome of Muricauda sp. 501str8.</title>
        <authorList>
            <person name="Dong B."/>
            <person name="Zhu S."/>
            <person name="Yang J."/>
            <person name="Chen J."/>
        </authorList>
    </citation>
    <scope>NUCLEOTIDE SEQUENCE [LARGE SCALE GENOMIC DNA]</scope>
    <source>
        <strain evidence="8 9">501str8</strain>
    </source>
</reference>
<evidence type="ECO:0000256" key="5">
    <source>
        <dbReference type="HAMAP-Rule" id="MF_02126"/>
    </source>
</evidence>
<dbReference type="AlphaFoldDB" id="A0A6G7J2K0"/>
<dbReference type="NCBIfam" id="TIGR03534">
    <property type="entry name" value="RF_mod_PrmC"/>
    <property type="match status" value="1"/>
</dbReference>
<dbReference type="PROSITE" id="PS00092">
    <property type="entry name" value="N6_MTASE"/>
    <property type="match status" value="1"/>
</dbReference>
<dbReference type="NCBIfam" id="TIGR00536">
    <property type="entry name" value="hemK_fam"/>
    <property type="match status" value="1"/>
</dbReference>
<evidence type="ECO:0000256" key="4">
    <source>
        <dbReference type="ARBA" id="ARBA00048391"/>
    </source>
</evidence>
<comment type="similarity">
    <text evidence="5">Belongs to the protein N5-glutamine methyltransferase family. PrmC subfamily.</text>
</comment>
<feature type="binding site" evidence="5">
    <location>
        <begin position="148"/>
        <end position="152"/>
    </location>
    <ligand>
        <name>S-adenosyl-L-methionine</name>
        <dbReference type="ChEBI" id="CHEBI:59789"/>
    </ligand>
</feature>
<dbReference type="GO" id="GO:0032259">
    <property type="term" value="P:methylation"/>
    <property type="evidence" value="ECO:0007669"/>
    <property type="project" value="UniProtKB-KW"/>
</dbReference>
<gene>
    <name evidence="5 8" type="primary">prmC</name>
    <name evidence="8" type="ORF">GVT53_08790</name>
</gene>
<proteinExistence type="inferred from homology"/>
<keyword evidence="9" id="KW-1185">Reference proteome</keyword>
<dbReference type="InterPro" id="IPR040758">
    <property type="entry name" value="PrmC_N"/>
</dbReference>
<dbReference type="InterPro" id="IPR002052">
    <property type="entry name" value="DNA_methylase_N6_adenine_CS"/>
</dbReference>
<dbReference type="Pfam" id="PF17827">
    <property type="entry name" value="PrmC_N"/>
    <property type="match status" value="1"/>
</dbReference>
<comment type="caution">
    <text evidence="5">Lacks conserved residue(s) required for the propagation of feature annotation.</text>
</comment>
<evidence type="ECO:0000259" key="7">
    <source>
        <dbReference type="Pfam" id="PF17827"/>
    </source>
</evidence>
<feature type="domain" description="Methyltransferase small" evidence="6">
    <location>
        <begin position="128"/>
        <end position="225"/>
    </location>
</feature>
<dbReference type="GO" id="GO:0102559">
    <property type="term" value="F:peptide chain release factor N(5)-glutamine methyltransferase activity"/>
    <property type="evidence" value="ECO:0007669"/>
    <property type="project" value="UniProtKB-EC"/>
</dbReference>
<accession>A0A6G7J2K0</accession>
<dbReference type="InterPro" id="IPR007848">
    <property type="entry name" value="Small_mtfrase_dom"/>
</dbReference>
<organism evidence="8 9">
    <name type="scientific">Flagellimonas oceani</name>
    <dbReference type="NCBI Taxonomy" id="2698672"/>
    <lineage>
        <taxon>Bacteria</taxon>
        <taxon>Pseudomonadati</taxon>
        <taxon>Bacteroidota</taxon>
        <taxon>Flavobacteriia</taxon>
        <taxon>Flavobacteriales</taxon>
        <taxon>Flavobacteriaceae</taxon>
        <taxon>Flagellimonas</taxon>
    </lineage>
</organism>
<dbReference type="Gene3D" id="1.10.8.10">
    <property type="entry name" value="DNA helicase RuvA subunit, C-terminal domain"/>
    <property type="match status" value="1"/>
</dbReference>
<sequence length="316" mass="36225">MLLKEIKDIFHKELGEIYPKEEIDSFFYTCIEHYLKLQRFILAIQPGITLTKEEEQPLFEAMSELKLEKPLQYILGTAHFMDLELQVDENVLIPRPETEELVQWILDDCQKEEPFNSDAVRPPAARVGSQMVIERSRNDHSLRILDIGTGSGCIAIALSKYLPDTNVFALDVSEGALKVAQKNAASNGVDITFLHQDILNPELEFASELVFDVIVSNPPYVRELEKNGIQKNVKDFEPDTALFVADEDPLIFYKAIINFSERHLQENGSLYFEINQYLGEETKALFNHRNFSEIELRKDMFGNNRMLKANVPSRGL</sequence>
<protein>
    <recommendedName>
        <fullName evidence="5">Release factor glutamine methyltransferase</fullName>
        <shortName evidence="5">RF MTase</shortName>
        <ecNumber evidence="5">2.1.1.297</ecNumber>
    </recommendedName>
    <alternativeName>
        <fullName evidence="5">N5-glutamine methyltransferase PrmC</fullName>
    </alternativeName>
    <alternativeName>
        <fullName evidence="5">Protein-(glutamine-N5) MTase PrmC</fullName>
    </alternativeName>
    <alternativeName>
        <fullName evidence="5">Protein-glutamine N-methyltransferase PrmC</fullName>
    </alternativeName>
</protein>
<keyword evidence="3 5" id="KW-0949">S-adenosyl-L-methionine</keyword>
<dbReference type="Proteomes" id="UP000502928">
    <property type="component" value="Chromosome"/>
</dbReference>
<dbReference type="InterPro" id="IPR004556">
    <property type="entry name" value="HemK-like"/>
</dbReference>
<dbReference type="SUPFAM" id="SSF53335">
    <property type="entry name" value="S-adenosyl-L-methionine-dependent methyltransferases"/>
    <property type="match status" value="1"/>
</dbReference>
<feature type="binding site" evidence="5">
    <location>
        <position position="217"/>
    </location>
    <ligand>
        <name>S-adenosyl-L-methionine</name>
        <dbReference type="ChEBI" id="CHEBI:59789"/>
    </ligand>
</feature>
<dbReference type="PANTHER" id="PTHR18895:SF74">
    <property type="entry name" value="MTRF1L RELEASE FACTOR GLUTAMINE METHYLTRANSFERASE"/>
    <property type="match status" value="1"/>
</dbReference>
<feature type="binding site" evidence="5">
    <location>
        <begin position="217"/>
        <end position="220"/>
    </location>
    <ligand>
        <name>substrate</name>
    </ligand>
</feature>
<keyword evidence="2 5" id="KW-0808">Transferase</keyword>
<dbReference type="InterPro" id="IPR029063">
    <property type="entry name" value="SAM-dependent_MTases_sf"/>
</dbReference>
<dbReference type="InterPro" id="IPR019874">
    <property type="entry name" value="RF_methyltr_PrmC"/>
</dbReference>
<evidence type="ECO:0000256" key="3">
    <source>
        <dbReference type="ARBA" id="ARBA00022691"/>
    </source>
</evidence>
<keyword evidence="1 5" id="KW-0489">Methyltransferase</keyword>
<dbReference type="Pfam" id="PF05175">
    <property type="entry name" value="MTS"/>
    <property type="match status" value="1"/>
</dbReference>
<dbReference type="HAMAP" id="MF_02126">
    <property type="entry name" value="RF_methyltr_PrmC"/>
    <property type="match status" value="1"/>
</dbReference>
<dbReference type="InterPro" id="IPR050320">
    <property type="entry name" value="N5-glutamine_MTase"/>
</dbReference>
<dbReference type="Gene3D" id="3.40.50.150">
    <property type="entry name" value="Vaccinia Virus protein VP39"/>
    <property type="match status" value="1"/>
</dbReference>
<dbReference type="GO" id="GO:0003676">
    <property type="term" value="F:nucleic acid binding"/>
    <property type="evidence" value="ECO:0007669"/>
    <property type="project" value="InterPro"/>
</dbReference>
<evidence type="ECO:0000313" key="8">
    <source>
        <dbReference type="EMBL" id="QII44774.1"/>
    </source>
</evidence>
<comment type="catalytic activity">
    <reaction evidence="4 5">
        <text>L-glutaminyl-[peptide chain release factor] + S-adenosyl-L-methionine = N(5)-methyl-L-glutaminyl-[peptide chain release factor] + S-adenosyl-L-homocysteine + H(+)</text>
        <dbReference type="Rhea" id="RHEA:42896"/>
        <dbReference type="Rhea" id="RHEA-COMP:10271"/>
        <dbReference type="Rhea" id="RHEA-COMP:10272"/>
        <dbReference type="ChEBI" id="CHEBI:15378"/>
        <dbReference type="ChEBI" id="CHEBI:30011"/>
        <dbReference type="ChEBI" id="CHEBI:57856"/>
        <dbReference type="ChEBI" id="CHEBI:59789"/>
        <dbReference type="ChEBI" id="CHEBI:61891"/>
        <dbReference type="EC" id="2.1.1.297"/>
    </reaction>
</comment>
<dbReference type="CDD" id="cd02440">
    <property type="entry name" value="AdoMet_MTases"/>
    <property type="match status" value="1"/>
</dbReference>
<dbReference type="EC" id="2.1.1.297" evidence="5"/>